<keyword evidence="7" id="KW-1070">Brassinosteroid signaling pathway</keyword>
<keyword evidence="8 19" id="KW-0812">Transmembrane</keyword>
<evidence type="ECO:0000313" key="23">
    <source>
        <dbReference type="Proteomes" id="UP000032180"/>
    </source>
</evidence>
<evidence type="ECO:0000256" key="13">
    <source>
        <dbReference type="ARBA" id="ARBA00022840"/>
    </source>
</evidence>
<evidence type="ECO:0000256" key="16">
    <source>
        <dbReference type="ARBA" id="ARBA00023180"/>
    </source>
</evidence>
<dbReference type="FunFam" id="3.80.10.10:FF:000111">
    <property type="entry name" value="LRR receptor-like serine/threonine-protein kinase ERECTA"/>
    <property type="match status" value="1"/>
</dbReference>
<dbReference type="InterPro" id="IPR032675">
    <property type="entry name" value="LRR_dom_sf"/>
</dbReference>
<evidence type="ECO:0000256" key="9">
    <source>
        <dbReference type="ARBA" id="ARBA00022729"/>
    </source>
</evidence>
<keyword evidence="10" id="KW-0677">Repeat</keyword>
<dbReference type="InterPro" id="IPR046956">
    <property type="entry name" value="RLP23-like"/>
</dbReference>
<evidence type="ECO:0000256" key="2">
    <source>
        <dbReference type="ARBA" id="ARBA00009592"/>
    </source>
</evidence>
<evidence type="ECO:0000256" key="8">
    <source>
        <dbReference type="ARBA" id="ARBA00022692"/>
    </source>
</evidence>
<dbReference type="Gene3D" id="3.80.10.10">
    <property type="entry name" value="Ribonuclease Inhibitor"/>
    <property type="match status" value="4"/>
</dbReference>
<dbReference type="InterPro" id="IPR001611">
    <property type="entry name" value="Leu-rich_rpt"/>
</dbReference>
<dbReference type="FunFam" id="3.80.10.10:FF:000649">
    <property type="entry name" value="Leucine Rich Repeat family protein"/>
    <property type="match status" value="1"/>
</dbReference>
<evidence type="ECO:0000256" key="10">
    <source>
        <dbReference type="ARBA" id="ARBA00022737"/>
    </source>
</evidence>
<comment type="catalytic activity">
    <reaction evidence="17">
        <text>L-threonyl-[protein] + ATP = O-phospho-L-threonyl-[protein] + ADP + H(+)</text>
        <dbReference type="Rhea" id="RHEA:46608"/>
        <dbReference type="Rhea" id="RHEA-COMP:11060"/>
        <dbReference type="Rhea" id="RHEA-COMP:11605"/>
        <dbReference type="ChEBI" id="CHEBI:15378"/>
        <dbReference type="ChEBI" id="CHEBI:30013"/>
        <dbReference type="ChEBI" id="CHEBI:30616"/>
        <dbReference type="ChEBI" id="CHEBI:61977"/>
        <dbReference type="ChEBI" id="CHEBI:456216"/>
        <dbReference type="EC" id="2.7.11.1"/>
    </reaction>
</comment>
<protein>
    <recommendedName>
        <fullName evidence="3">non-specific serine/threonine protein kinase</fullName>
        <ecNumber evidence="3">2.7.11.1</ecNumber>
    </recommendedName>
</protein>
<keyword evidence="6" id="KW-0433">Leucine-rich repeat</keyword>
<evidence type="ECO:0000256" key="17">
    <source>
        <dbReference type="ARBA" id="ARBA00047899"/>
    </source>
</evidence>
<evidence type="ECO:0000313" key="22">
    <source>
        <dbReference type="EnsemblPlants" id="LPERR11G13700.1"/>
    </source>
</evidence>
<keyword evidence="23" id="KW-1185">Reference proteome</keyword>
<reference evidence="22 23" key="1">
    <citation type="submission" date="2012-08" db="EMBL/GenBank/DDBJ databases">
        <title>Oryza genome evolution.</title>
        <authorList>
            <person name="Wing R.A."/>
        </authorList>
    </citation>
    <scope>NUCLEOTIDE SEQUENCE</scope>
</reference>
<dbReference type="PRINTS" id="PR00019">
    <property type="entry name" value="LEURICHRPT"/>
</dbReference>
<dbReference type="AlphaFoldDB" id="A0A0D9XT85"/>
<evidence type="ECO:0000256" key="7">
    <source>
        <dbReference type="ARBA" id="ARBA00022626"/>
    </source>
</evidence>
<evidence type="ECO:0000256" key="4">
    <source>
        <dbReference type="ARBA" id="ARBA00022475"/>
    </source>
</evidence>
<dbReference type="FunFam" id="3.80.10.10:FF:000383">
    <property type="entry name" value="Leucine-rich repeat receptor protein kinase EMS1"/>
    <property type="match status" value="1"/>
</dbReference>
<dbReference type="Pfam" id="PF08263">
    <property type="entry name" value="LRRNT_2"/>
    <property type="match status" value="1"/>
</dbReference>
<evidence type="ECO:0000256" key="3">
    <source>
        <dbReference type="ARBA" id="ARBA00012513"/>
    </source>
</evidence>
<dbReference type="PANTHER" id="PTHR48063">
    <property type="entry name" value="LRR RECEPTOR-LIKE KINASE"/>
    <property type="match status" value="1"/>
</dbReference>
<keyword evidence="4" id="KW-1003">Cell membrane</keyword>
<keyword evidence="16" id="KW-0325">Glycoprotein</keyword>
<comment type="similarity">
    <text evidence="2">Belongs to the RLP family.</text>
</comment>
<feature type="signal peptide" evidence="20">
    <location>
        <begin position="1"/>
        <end position="25"/>
    </location>
</feature>
<dbReference type="GO" id="GO:0005524">
    <property type="term" value="F:ATP binding"/>
    <property type="evidence" value="ECO:0007669"/>
    <property type="project" value="UniProtKB-KW"/>
</dbReference>
<keyword evidence="12" id="KW-0418">Kinase</keyword>
<keyword evidence="5" id="KW-0808">Transferase</keyword>
<dbReference type="InterPro" id="IPR003591">
    <property type="entry name" value="Leu-rich_rpt_typical-subtyp"/>
</dbReference>
<evidence type="ECO:0000256" key="14">
    <source>
        <dbReference type="ARBA" id="ARBA00022989"/>
    </source>
</evidence>
<dbReference type="GO" id="GO:0009742">
    <property type="term" value="P:brassinosteroid mediated signaling pathway"/>
    <property type="evidence" value="ECO:0007669"/>
    <property type="project" value="UniProtKB-KW"/>
</dbReference>
<comment type="subcellular location">
    <subcellularLocation>
        <location evidence="1">Cell membrane</location>
        <topology evidence="1">Single-pass type I membrane protein</topology>
    </subcellularLocation>
</comment>
<feature type="domain" description="Leucine-rich repeat-containing N-terminal plant-type" evidence="21">
    <location>
        <begin position="27"/>
        <end position="68"/>
    </location>
</feature>
<accession>A0A0D9XT85</accession>
<dbReference type="SUPFAM" id="SSF52058">
    <property type="entry name" value="L domain-like"/>
    <property type="match status" value="2"/>
</dbReference>
<dbReference type="GO" id="GO:0004674">
    <property type="term" value="F:protein serine/threonine kinase activity"/>
    <property type="evidence" value="ECO:0007669"/>
    <property type="project" value="UniProtKB-KW"/>
</dbReference>
<evidence type="ECO:0000256" key="19">
    <source>
        <dbReference type="SAM" id="Phobius"/>
    </source>
</evidence>
<evidence type="ECO:0000259" key="21">
    <source>
        <dbReference type="Pfam" id="PF08263"/>
    </source>
</evidence>
<evidence type="ECO:0000256" key="1">
    <source>
        <dbReference type="ARBA" id="ARBA00004251"/>
    </source>
</evidence>
<evidence type="ECO:0000256" key="15">
    <source>
        <dbReference type="ARBA" id="ARBA00023136"/>
    </source>
</evidence>
<dbReference type="Proteomes" id="UP000032180">
    <property type="component" value="Chromosome 11"/>
</dbReference>
<keyword evidence="14 19" id="KW-1133">Transmembrane helix</keyword>
<proteinExistence type="inferred from homology"/>
<evidence type="ECO:0000256" key="6">
    <source>
        <dbReference type="ARBA" id="ARBA00022614"/>
    </source>
</evidence>
<reference evidence="22" key="3">
    <citation type="submission" date="2015-04" db="UniProtKB">
        <authorList>
            <consortium name="EnsemblPlants"/>
        </authorList>
    </citation>
    <scope>IDENTIFICATION</scope>
</reference>
<comment type="catalytic activity">
    <reaction evidence="18">
        <text>L-seryl-[protein] + ATP = O-phospho-L-seryl-[protein] + ADP + H(+)</text>
        <dbReference type="Rhea" id="RHEA:17989"/>
        <dbReference type="Rhea" id="RHEA-COMP:9863"/>
        <dbReference type="Rhea" id="RHEA-COMP:11604"/>
        <dbReference type="ChEBI" id="CHEBI:15378"/>
        <dbReference type="ChEBI" id="CHEBI:29999"/>
        <dbReference type="ChEBI" id="CHEBI:30616"/>
        <dbReference type="ChEBI" id="CHEBI:83421"/>
        <dbReference type="ChEBI" id="CHEBI:456216"/>
        <dbReference type="EC" id="2.7.11.1"/>
    </reaction>
</comment>
<dbReference type="EnsemblPlants" id="LPERR11G13700.1">
    <property type="protein sequence ID" value="LPERR11G13700.1"/>
    <property type="gene ID" value="LPERR11G13700"/>
</dbReference>
<dbReference type="FunFam" id="3.80.10.10:FF:000095">
    <property type="entry name" value="LRR receptor-like serine/threonine-protein kinase GSO1"/>
    <property type="match status" value="1"/>
</dbReference>
<evidence type="ECO:0000256" key="18">
    <source>
        <dbReference type="ARBA" id="ARBA00048679"/>
    </source>
</evidence>
<dbReference type="SMART" id="SM00365">
    <property type="entry name" value="LRR_SD22"/>
    <property type="match status" value="5"/>
</dbReference>
<feature type="transmembrane region" description="Helical" evidence="19">
    <location>
        <begin position="852"/>
        <end position="875"/>
    </location>
</feature>
<evidence type="ECO:0000256" key="5">
    <source>
        <dbReference type="ARBA" id="ARBA00022527"/>
    </source>
</evidence>
<name>A0A0D9XT85_9ORYZ</name>
<dbReference type="SMART" id="SM00369">
    <property type="entry name" value="LRR_TYP"/>
    <property type="match status" value="8"/>
</dbReference>
<keyword evidence="11" id="KW-0547">Nucleotide-binding</keyword>
<dbReference type="HOGENOM" id="CLU_000288_18_3_1"/>
<reference evidence="23" key="2">
    <citation type="submission" date="2013-12" db="EMBL/GenBank/DDBJ databases">
        <authorList>
            <person name="Yu Y."/>
            <person name="Lee S."/>
            <person name="de Baynast K."/>
            <person name="Wissotski M."/>
            <person name="Liu L."/>
            <person name="Talag J."/>
            <person name="Goicoechea J."/>
            <person name="Angelova A."/>
            <person name="Jetty R."/>
            <person name="Kudrna D."/>
            <person name="Golser W."/>
            <person name="Rivera L."/>
            <person name="Zhang J."/>
            <person name="Wing R."/>
        </authorList>
    </citation>
    <scope>NUCLEOTIDE SEQUENCE</scope>
</reference>
<feature type="chain" id="PRO_5002350771" description="non-specific serine/threonine protein kinase" evidence="20">
    <location>
        <begin position="26"/>
        <end position="930"/>
    </location>
</feature>
<dbReference type="EC" id="2.7.11.1" evidence="3"/>
<keyword evidence="15 19" id="KW-0472">Membrane</keyword>
<dbReference type="STRING" id="77586.A0A0D9XT85"/>
<evidence type="ECO:0000256" key="20">
    <source>
        <dbReference type="SAM" id="SignalP"/>
    </source>
</evidence>
<dbReference type="Gramene" id="LPERR11G13700.1">
    <property type="protein sequence ID" value="LPERR11G13700.1"/>
    <property type="gene ID" value="LPERR11G13700"/>
</dbReference>
<keyword evidence="9 20" id="KW-0732">Signal</keyword>
<organism evidence="22 23">
    <name type="scientific">Leersia perrieri</name>
    <dbReference type="NCBI Taxonomy" id="77586"/>
    <lineage>
        <taxon>Eukaryota</taxon>
        <taxon>Viridiplantae</taxon>
        <taxon>Streptophyta</taxon>
        <taxon>Embryophyta</taxon>
        <taxon>Tracheophyta</taxon>
        <taxon>Spermatophyta</taxon>
        <taxon>Magnoliopsida</taxon>
        <taxon>Liliopsida</taxon>
        <taxon>Poales</taxon>
        <taxon>Poaceae</taxon>
        <taxon>BOP clade</taxon>
        <taxon>Oryzoideae</taxon>
        <taxon>Oryzeae</taxon>
        <taxon>Oryzinae</taxon>
        <taxon>Leersia</taxon>
    </lineage>
</organism>
<dbReference type="GO" id="GO:0005886">
    <property type="term" value="C:plasma membrane"/>
    <property type="evidence" value="ECO:0007669"/>
    <property type="project" value="UniProtKB-SubCell"/>
</dbReference>
<dbReference type="PANTHER" id="PTHR48063:SF95">
    <property type="entry name" value="OS11G0564900 PROTEIN"/>
    <property type="match status" value="1"/>
</dbReference>
<dbReference type="eggNOG" id="KOG0619">
    <property type="taxonomic scope" value="Eukaryota"/>
</dbReference>
<dbReference type="PROSITE" id="PS51257">
    <property type="entry name" value="PROKAR_LIPOPROTEIN"/>
    <property type="match status" value="1"/>
</dbReference>
<dbReference type="Pfam" id="PF13855">
    <property type="entry name" value="LRR_8"/>
    <property type="match status" value="2"/>
</dbReference>
<dbReference type="Pfam" id="PF00560">
    <property type="entry name" value="LRR_1"/>
    <property type="match status" value="6"/>
</dbReference>
<dbReference type="InterPro" id="IPR013210">
    <property type="entry name" value="LRR_N_plant-typ"/>
</dbReference>
<evidence type="ECO:0000256" key="12">
    <source>
        <dbReference type="ARBA" id="ARBA00022777"/>
    </source>
</evidence>
<sequence length="930" mass="104006">MRPPAIVAAASSFLFLIIAISGCEPLERDALLVFKEGIMKDSAGLLSSWQRGGHDQLQDCCQWRGVRCHNRTGHVIKLHLRNDHGDVRTALVGEIGQSLISLEHLKYLDISMNNLTGKTGRLPEFLGSFRSLRYLNLSGTMFSGLVPPQLGNLLNLRYLDLSGMEPFLYTGNVSWLVHLSKLQYLNLNGVNLSTALDWAHALNMVPSLKVLSLSSCSLQSANQSLPLINFRQLEMLDLSNNDFHHPAESSWIWNLTSLKYLNLSSTSMYGDIPNALGNMLSLQVFDFSLNDHKDSMGMSILKSGNMGIMKVNLNNLCNLEVLDLDCRLEYGDITEIFESLPQCSPNKLKEVHLAGNNLTGMLPNWIGKLTSLVTLDLFNNNITGEVPSEIGKLTHLTSLYLHFNNLHGVITEKHFSHLASLKSIYLCYNRLKIVMDPQWLPPFRLEKAYFASIGMGPSFPTWLQSQVDIIALAMNDAGINDTFPDWFSTTFSKAKILEIPDNQIGGELPTNMENMSLENLYMNSNQITGQIPRMPRNLLLLDISKNHITGPVPQSICELQELHGLDLSNNLIEGEFPQCSGMSRASFFRASNNRFSGNFPSFLQSWTELTVLDLSWNKFSGSLPTWIGNFKKLEILRLKHNMFSGNIPVSITKLPNLSHLDLASNSISGDLPLHLSNLTGMVTKQYYTRENEDRLSGCDYKSLVSMKGQELEYNEENVTVVTIDLSSNLLTGPIPEDIVSLVGLINLNLSRNYLSGNIPYRIGAMQSLESLDLSKNKLYGEIPQSLSDLTYLSFLNLSYNNFTGRIPSGTQLCTLYDQNQHLYDGNDGLCGAPLQKSCPRNDVSRNPGGPDIGPFTIGVVLGFMAGLWMVFYALLFKKSWRVVYFCLLDKIYDEACVMAIAGWERLTGRTSTRLRMSQVSWYSDSDQSDE</sequence>
<keyword evidence="5" id="KW-0723">Serine/threonine-protein kinase</keyword>
<evidence type="ECO:0000256" key="11">
    <source>
        <dbReference type="ARBA" id="ARBA00022741"/>
    </source>
</evidence>
<keyword evidence="13" id="KW-0067">ATP-binding</keyword>